<reference evidence="6" key="1">
    <citation type="journal article" date="2014" name="Int. J. Syst. Evol. Microbiol.">
        <title>Complete genome sequence of Corynebacterium casei LMG S-19264T (=DSM 44701T), isolated from a smear-ripened cheese.</title>
        <authorList>
            <consortium name="US DOE Joint Genome Institute (JGI-PGF)"/>
            <person name="Walter F."/>
            <person name="Albersmeier A."/>
            <person name="Kalinowski J."/>
            <person name="Ruckert C."/>
        </authorList>
    </citation>
    <scope>NUCLEOTIDE SEQUENCE</scope>
    <source>
        <strain evidence="6">CGMCC 1.12698</strain>
    </source>
</reference>
<dbReference type="GO" id="GO:0005524">
    <property type="term" value="F:ATP binding"/>
    <property type="evidence" value="ECO:0007669"/>
    <property type="project" value="UniProtKB-KW"/>
</dbReference>
<keyword evidence="2" id="KW-0067">ATP-binding</keyword>
<dbReference type="GO" id="GO:0006270">
    <property type="term" value="P:DNA replication initiation"/>
    <property type="evidence" value="ECO:0007669"/>
    <property type="project" value="TreeGrafter"/>
</dbReference>
<proteinExistence type="predicted"/>
<name>A0A917AXV2_9BACI</name>
<dbReference type="SUPFAM" id="SSF52540">
    <property type="entry name" value="P-loop containing nucleoside triphosphate hydrolases"/>
    <property type="match status" value="1"/>
</dbReference>
<feature type="domain" description="Helicase ATP-binding" evidence="4">
    <location>
        <begin position="1"/>
        <end position="131"/>
    </location>
</feature>
<dbReference type="GO" id="GO:0003677">
    <property type="term" value="F:DNA binding"/>
    <property type="evidence" value="ECO:0007669"/>
    <property type="project" value="UniProtKB-KW"/>
</dbReference>
<dbReference type="SMART" id="SM00490">
    <property type="entry name" value="HELICc"/>
    <property type="match status" value="1"/>
</dbReference>
<keyword evidence="1" id="KW-0547">Nucleotide-binding</keyword>
<organism evidence="6 7">
    <name type="scientific">Priestia taiwanensis</name>
    <dbReference type="NCBI Taxonomy" id="1347902"/>
    <lineage>
        <taxon>Bacteria</taxon>
        <taxon>Bacillati</taxon>
        <taxon>Bacillota</taxon>
        <taxon>Bacilli</taxon>
        <taxon>Bacillales</taxon>
        <taxon>Bacillaceae</taxon>
        <taxon>Priestia</taxon>
    </lineage>
</organism>
<dbReference type="PANTHER" id="PTHR30580">
    <property type="entry name" value="PRIMOSOMAL PROTEIN N"/>
    <property type="match status" value="1"/>
</dbReference>
<evidence type="ECO:0000256" key="3">
    <source>
        <dbReference type="ARBA" id="ARBA00023125"/>
    </source>
</evidence>
<dbReference type="PANTHER" id="PTHR30580:SF1">
    <property type="entry name" value="COMF OPERON PROTEIN 1"/>
    <property type="match status" value="1"/>
</dbReference>
<dbReference type="FunFam" id="3.40.50.300:FF:001697">
    <property type="entry name" value="ComF operon protein 1"/>
    <property type="match status" value="1"/>
</dbReference>
<dbReference type="InterPro" id="IPR001650">
    <property type="entry name" value="Helicase_C-like"/>
</dbReference>
<dbReference type="GO" id="GO:0006310">
    <property type="term" value="P:DNA recombination"/>
    <property type="evidence" value="ECO:0007669"/>
    <property type="project" value="TreeGrafter"/>
</dbReference>
<dbReference type="AlphaFoldDB" id="A0A917AXV2"/>
<dbReference type="InterPro" id="IPR027417">
    <property type="entry name" value="P-loop_NTPase"/>
</dbReference>
<dbReference type="GO" id="GO:0006302">
    <property type="term" value="P:double-strand break repair"/>
    <property type="evidence" value="ECO:0007669"/>
    <property type="project" value="TreeGrafter"/>
</dbReference>
<evidence type="ECO:0000256" key="2">
    <source>
        <dbReference type="ARBA" id="ARBA00022840"/>
    </source>
</evidence>
<dbReference type="Proteomes" id="UP000605259">
    <property type="component" value="Unassembled WGS sequence"/>
</dbReference>
<evidence type="ECO:0000259" key="4">
    <source>
        <dbReference type="PROSITE" id="PS51192"/>
    </source>
</evidence>
<sequence length="315" mass="35542">MLFQAIHAAICNGQRVCIATPRTDVVLELLPRFRRVFPKVPIAALYGGAPPQPSLAPVVLSTTHQLLRYEQSFDVMIVDEVDAFPYSMDPMLQHAVIQASKNQHAIMYVTATPSAKWQQEVRQKKRAAVIIPARYHRQPLPVPRFQWCGTYKKQIEKGFLPRQMMSWIHRYLTEKPIMLFVPNVALVEQVVILLQQLHPSITGVHAEDIDRKEKVQAFRGGKIPLLVTTTILERGVTIEAVQVAVLGAEQDIFTESALVQIAGRAGRSIREPTGEVVFFHHGKTTAMLLAKHHIEKMNKQAKERGMVDHAEMPSM</sequence>
<accession>A0A917AXV2</accession>
<keyword evidence="3" id="KW-0238">DNA-binding</keyword>
<evidence type="ECO:0000259" key="5">
    <source>
        <dbReference type="PROSITE" id="PS51194"/>
    </source>
</evidence>
<evidence type="ECO:0000256" key="1">
    <source>
        <dbReference type="ARBA" id="ARBA00022741"/>
    </source>
</evidence>
<gene>
    <name evidence="6" type="ORF">GCM10007140_38110</name>
</gene>
<comment type="caution">
    <text evidence="6">The sequence shown here is derived from an EMBL/GenBank/DDBJ whole genome shotgun (WGS) entry which is preliminary data.</text>
</comment>
<dbReference type="PROSITE" id="PS51194">
    <property type="entry name" value="HELICASE_CTER"/>
    <property type="match status" value="1"/>
</dbReference>
<keyword evidence="7" id="KW-1185">Reference proteome</keyword>
<dbReference type="Gene3D" id="3.40.50.300">
    <property type="entry name" value="P-loop containing nucleotide triphosphate hydrolases"/>
    <property type="match status" value="2"/>
</dbReference>
<dbReference type="InterPro" id="IPR014001">
    <property type="entry name" value="Helicase_ATP-bd"/>
</dbReference>
<reference evidence="6" key="2">
    <citation type="submission" date="2020-09" db="EMBL/GenBank/DDBJ databases">
        <authorList>
            <person name="Sun Q."/>
            <person name="Zhou Y."/>
        </authorList>
    </citation>
    <scope>NUCLEOTIDE SEQUENCE</scope>
    <source>
        <strain evidence="6">CGMCC 1.12698</strain>
    </source>
</reference>
<protein>
    <submittedName>
        <fullName evidence="6">Uncharacterized protein</fullName>
    </submittedName>
</protein>
<feature type="domain" description="Helicase C-terminal" evidence="5">
    <location>
        <begin position="160"/>
        <end position="312"/>
    </location>
</feature>
<dbReference type="EMBL" id="BMFK01000009">
    <property type="protein sequence ID" value="GGE84967.1"/>
    <property type="molecule type" value="Genomic_DNA"/>
</dbReference>
<evidence type="ECO:0000313" key="7">
    <source>
        <dbReference type="Proteomes" id="UP000605259"/>
    </source>
</evidence>
<evidence type="ECO:0000313" key="6">
    <source>
        <dbReference type="EMBL" id="GGE84967.1"/>
    </source>
</evidence>
<dbReference type="Pfam" id="PF00271">
    <property type="entry name" value="Helicase_C"/>
    <property type="match status" value="1"/>
</dbReference>
<dbReference type="GO" id="GO:0043138">
    <property type="term" value="F:3'-5' DNA helicase activity"/>
    <property type="evidence" value="ECO:0007669"/>
    <property type="project" value="TreeGrafter"/>
</dbReference>
<dbReference type="PROSITE" id="PS51192">
    <property type="entry name" value="HELICASE_ATP_BIND_1"/>
    <property type="match status" value="1"/>
</dbReference>